<sequence length="24" mass="2692">MSTHHILGLKKVPRVRLFADQSGT</sequence>
<dbReference type="Proteomes" id="UP000012960">
    <property type="component" value="Unplaced"/>
</dbReference>
<keyword evidence="2" id="KW-1185">Reference proteome</keyword>
<reference evidence="1" key="1">
    <citation type="submission" date="2021-05" db="UniProtKB">
        <authorList>
            <consortium name="EnsemblPlants"/>
        </authorList>
    </citation>
    <scope>IDENTIFICATION</scope>
    <source>
        <strain evidence="1">subsp. malaccensis</strain>
    </source>
</reference>
<dbReference type="InParanoid" id="A0A804U5P3"/>
<protein>
    <submittedName>
        <fullName evidence="1">Uncharacterized protein</fullName>
    </submittedName>
</protein>
<evidence type="ECO:0000313" key="1">
    <source>
        <dbReference type="EnsemblPlants" id="mito3_p00170.1"/>
    </source>
</evidence>
<dbReference type="Gramene" id="mito3_t00170.1">
    <property type="protein sequence ID" value="mito3_p00170.1"/>
    <property type="gene ID" value="mito3_g00170"/>
</dbReference>
<organism evidence="1 2">
    <name type="scientific">Musa acuminata subsp. malaccensis</name>
    <name type="common">Wild banana</name>
    <name type="synonym">Musa malaccensis</name>
    <dbReference type="NCBI Taxonomy" id="214687"/>
    <lineage>
        <taxon>Eukaryota</taxon>
        <taxon>Viridiplantae</taxon>
        <taxon>Streptophyta</taxon>
        <taxon>Embryophyta</taxon>
        <taxon>Tracheophyta</taxon>
        <taxon>Spermatophyta</taxon>
        <taxon>Magnoliopsida</taxon>
        <taxon>Liliopsida</taxon>
        <taxon>Zingiberales</taxon>
        <taxon>Musaceae</taxon>
        <taxon>Musa</taxon>
    </lineage>
</organism>
<name>A0A804U5P3_MUSAM</name>
<dbReference type="AlphaFoldDB" id="A0A804U5P3"/>
<dbReference type="EnsemblPlants" id="mito3_t00170.1">
    <property type="protein sequence ID" value="mito3_p00170.1"/>
    <property type="gene ID" value="mito3_g00170"/>
</dbReference>
<evidence type="ECO:0000313" key="2">
    <source>
        <dbReference type="Proteomes" id="UP000012960"/>
    </source>
</evidence>
<accession>A0A804U5P3</accession>
<proteinExistence type="predicted"/>